<proteinExistence type="predicted"/>
<feature type="non-terminal residue" evidence="3">
    <location>
        <position position="302"/>
    </location>
</feature>
<dbReference type="InterPro" id="IPR058525">
    <property type="entry name" value="DUF8212"/>
</dbReference>
<reference evidence="3 4" key="1">
    <citation type="journal article" date="2019" name="Nat. Ecol. Evol.">
        <title>Megaphylogeny resolves global patterns of mushroom evolution.</title>
        <authorList>
            <person name="Varga T."/>
            <person name="Krizsan K."/>
            <person name="Foldi C."/>
            <person name="Dima B."/>
            <person name="Sanchez-Garcia M."/>
            <person name="Sanchez-Ramirez S."/>
            <person name="Szollosi G.J."/>
            <person name="Szarkandi J.G."/>
            <person name="Papp V."/>
            <person name="Albert L."/>
            <person name="Andreopoulos W."/>
            <person name="Angelini C."/>
            <person name="Antonin V."/>
            <person name="Barry K.W."/>
            <person name="Bougher N.L."/>
            <person name="Buchanan P."/>
            <person name="Buyck B."/>
            <person name="Bense V."/>
            <person name="Catcheside P."/>
            <person name="Chovatia M."/>
            <person name="Cooper J."/>
            <person name="Damon W."/>
            <person name="Desjardin D."/>
            <person name="Finy P."/>
            <person name="Geml J."/>
            <person name="Haridas S."/>
            <person name="Hughes K."/>
            <person name="Justo A."/>
            <person name="Karasinski D."/>
            <person name="Kautmanova I."/>
            <person name="Kiss B."/>
            <person name="Kocsube S."/>
            <person name="Kotiranta H."/>
            <person name="LaButti K.M."/>
            <person name="Lechner B.E."/>
            <person name="Liimatainen K."/>
            <person name="Lipzen A."/>
            <person name="Lukacs Z."/>
            <person name="Mihaltcheva S."/>
            <person name="Morgado L.N."/>
            <person name="Niskanen T."/>
            <person name="Noordeloos M.E."/>
            <person name="Ohm R.A."/>
            <person name="Ortiz-Santana B."/>
            <person name="Ovrebo C."/>
            <person name="Racz N."/>
            <person name="Riley R."/>
            <person name="Savchenko A."/>
            <person name="Shiryaev A."/>
            <person name="Soop K."/>
            <person name="Spirin V."/>
            <person name="Szebenyi C."/>
            <person name="Tomsovsky M."/>
            <person name="Tulloss R.E."/>
            <person name="Uehling J."/>
            <person name="Grigoriev I.V."/>
            <person name="Vagvolgyi C."/>
            <person name="Papp T."/>
            <person name="Martin F.M."/>
            <person name="Miettinen O."/>
            <person name="Hibbett D.S."/>
            <person name="Nagy L.G."/>
        </authorList>
    </citation>
    <scope>NUCLEOTIDE SEQUENCE [LARGE SCALE GENOMIC DNA]</scope>
    <source>
        <strain evidence="3 4">CBS 962.96</strain>
    </source>
</reference>
<dbReference type="AlphaFoldDB" id="A0A4S8LNP1"/>
<evidence type="ECO:0000313" key="4">
    <source>
        <dbReference type="Proteomes" id="UP000297245"/>
    </source>
</evidence>
<protein>
    <submittedName>
        <fullName evidence="3">HET-domain-containing protein</fullName>
    </submittedName>
</protein>
<dbReference type="Proteomes" id="UP000297245">
    <property type="component" value="Unassembled WGS sequence"/>
</dbReference>
<dbReference type="PANTHER" id="PTHR10622">
    <property type="entry name" value="HET DOMAIN-CONTAINING PROTEIN"/>
    <property type="match status" value="1"/>
</dbReference>
<dbReference type="EMBL" id="ML179319">
    <property type="protein sequence ID" value="THU90976.1"/>
    <property type="molecule type" value="Genomic_DNA"/>
</dbReference>
<dbReference type="Pfam" id="PF26640">
    <property type="entry name" value="DUF8212"/>
    <property type="match status" value="1"/>
</dbReference>
<feature type="domain" description="Heterokaryon incompatibility" evidence="1">
    <location>
        <begin position="21"/>
        <end position="107"/>
    </location>
</feature>
<dbReference type="OrthoDB" id="5122891at2759"/>
<feature type="domain" description="DUF8212" evidence="2">
    <location>
        <begin position="222"/>
        <end position="246"/>
    </location>
</feature>
<evidence type="ECO:0000259" key="1">
    <source>
        <dbReference type="Pfam" id="PF06985"/>
    </source>
</evidence>
<dbReference type="Pfam" id="PF06985">
    <property type="entry name" value="HET"/>
    <property type="match status" value="1"/>
</dbReference>
<organism evidence="3 4">
    <name type="scientific">Dendrothele bispora (strain CBS 962.96)</name>
    <dbReference type="NCBI Taxonomy" id="1314807"/>
    <lineage>
        <taxon>Eukaryota</taxon>
        <taxon>Fungi</taxon>
        <taxon>Dikarya</taxon>
        <taxon>Basidiomycota</taxon>
        <taxon>Agaricomycotina</taxon>
        <taxon>Agaricomycetes</taxon>
        <taxon>Agaricomycetidae</taxon>
        <taxon>Agaricales</taxon>
        <taxon>Agaricales incertae sedis</taxon>
        <taxon>Dendrothele</taxon>
    </lineage>
</organism>
<keyword evidence="4" id="KW-1185">Reference proteome</keyword>
<name>A0A4S8LNP1_DENBC</name>
<evidence type="ECO:0000313" key="3">
    <source>
        <dbReference type="EMBL" id="THU90976.1"/>
    </source>
</evidence>
<gene>
    <name evidence="3" type="ORF">K435DRAFT_633662</name>
</gene>
<evidence type="ECO:0000259" key="2">
    <source>
        <dbReference type="Pfam" id="PF26640"/>
    </source>
</evidence>
<dbReference type="InterPro" id="IPR010730">
    <property type="entry name" value="HET"/>
</dbReference>
<dbReference type="PANTHER" id="PTHR10622:SF10">
    <property type="entry name" value="HET DOMAIN-CONTAINING PROTEIN"/>
    <property type="match status" value="1"/>
</dbReference>
<accession>A0A4S8LNP1</accession>
<sequence>MRLLNVRSLALEEFHGNPPPYAILSHTWEAGEVLFQDLQPSAHRNLTEKKLGYQKIRMSCNLAREDDIPYIWIDTCCINKESSAELSEAINSMFRYYRNSIVCYAHLFDVRRGSTSSLNFYKCKWFTRGWTLQELLAPSNVIFLDMDWVELGTKHSLQDFIAAGTGIPTRALVDFDGESFSVAQMMSWASQRRTTREEDQAYCLMGIFGVHMPALYGEGAVNAFTRLQLEIIKRSYDQSIFVWSMPVGSSEPRGLLARSPSEFRASGKIRVADGDTGNSVASTANEKTFSMTNNGLRINLPL</sequence>